<evidence type="ECO:0000313" key="2">
    <source>
        <dbReference type="Proteomes" id="UP000038830"/>
    </source>
</evidence>
<dbReference type="EMBL" id="CDQK01000007">
    <property type="protein sequence ID" value="CEP24942.1"/>
    <property type="molecule type" value="Genomic_DNA"/>
</dbReference>
<dbReference type="AlphaFoldDB" id="A0A0H5CA01"/>
<name>A0A0H5CA01_CYBJN</name>
<accession>A0A0H5CA01</accession>
<organism evidence="1 2">
    <name type="scientific">Cyberlindnera jadinii (strain ATCC 18201 / CBS 1600 / BCRC 20928 / JCM 3617 / NBRC 0987 / NRRL Y-1542)</name>
    <name type="common">Torula yeast</name>
    <name type="synonym">Candida utilis</name>
    <dbReference type="NCBI Taxonomy" id="983966"/>
    <lineage>
        <taxon>Eukaryota</taxon>
        <taxon>Fungi</taxon>
        <taxon>Dikarya</taxon>
        <taxon>Ascomycota</taxon>
        <taxon>Saccharomycotina</taxon>
        <taxon>Saccharomycetes</taxon>
        <taxon>Phaffomycetales</taxon>
        <taxon>Phaffomycetaceae</taxon>
        <taxon>Cyberlindnera</taxon>
    </lineage>
</organism>
<sequence length="144" mass="15986">MVSATQNVQFFTNINGKDVGLASIHEGAGITYFFAADDVQTWAYNSEEASTTTENTGIPQYLALSNNTDNFPYFRLWFVILNKLFGYGDNCNYVKFYAAMETPDPYQNSTKNFTIGGILGGTIDTYSVGNVKNLQEVEIDVKVV</sequence>
<gene>
    <name evidence="1" type="ORF">BN1211_5902</name>
</gene>
<reference evidence="2" key="1">
    <citation type="journal article" date="2015" name="J. Biotechnol.">
        <title>The structure of the Cyberlindnera jadinii genome and its relation to Candida utilis analyzed by the occurrence of single nucleotide polymorphisms.</title>
        <authorList>
            <person name="Rupp O."/>
            <person name="Brinkrolf K."/>
            <person name="Buerth C."/>
            <person name="Kunigo M."/>
            <person name="Schneider J."/>
            <person name="Jaenicke S."/>
            <person name="Goesmann A."/>
            <person name="Puehler A."/>
            <person name="Jaeger K.-E."/>
            <person name="Ernst J.F."/>
        </authorList>
    </citation>
    <scope>NUCLEOTIDE SEQUENCE [LARGE SCALE GENOMIC DNA]</scope>
    <source>
        <strain evidence="2">ATCC 18201 / CBS 1600 / BCRC 20928 / JCM 3617 / NBRC 0987 / NRRL Y-1542</strain>
    </source>
</reference>
<protein>
    <submittedName>
        <fullName evidence="1">Uncharacterized protein</fullName>
    </submittedName>
</protein>
<proteinExistence type="predicted"/>
<dbReference type="Proteomes" id="UP000038830">
    <property type="component" value="Unassembled WGS sequence"/>
</dbReference>
<evidence type="ECO:0000313" key="1">
    <source>
        <dbReference type="EMBL" id="CEP24942.1"/>
    </source>
</evidence>